<dbReference type="PANTHER" id="PTHR14950">
    <property type="entry name" value="DICER-RELATED"/>
    <property type="match status" value="1"/>
</dbReference>
<evidence type="ECO:0000256" key="1">
    <source>
        <dbReference type="ARBA" id="ARBA00001936"/>
    </source>
</evidence>
<keyword evidence="13" id="KW-0943">RNA-mediated gene silencing</keyword>
<evidence type="ECO:0000256" key="5">
    <source>
        <dbReference type="ARBA" id="ARBA00022737"/>
    </source>
</evidence>
<keyword evidence="9" id="KW-0347">Helicase</keyword>
<keyword evidence="10" id="KW-0067">ATP-binding</keyword>
<dbReference type="Pfam" id="PF20932">
    <property type="entry name" value="Dicer_dsRBD"/>
    <property type="match status" value="1"/>
</dbReference>
<evidence type="ECO:0000256" key="6">
    <source>
        <dbReference type="ARBA" id="ARBA00022741"/>
    </source>
</evidence>
<keyword evidence="11" id="KW-0460">Magnesium</keyword>
<dbReference type="Proteomes" id="UP000825002">
    <property type="component" value="Unassembled WGS sequence"/>
</dbReference>
<evidence type="ECO:0000256" key="7">
    <source>
        <dbReference type="ARBA" id="ARBA00022759"/>
    </source>
</evidence>
<sequence>MSIRSTQTSKLYQADLYDTVMHNSTIVCLGSEKAKTFIFLMSIKARAHEIHRSANPTCPNRHDRSQKLRKCTIVVEPSAGHASDRWRLLSDQTELTIANLFDEPNRAIDEHQIIMTSLDKLNTFLRHDQSFATRINFLIFDHAQIILQEKEACFMIEHIMHIVKPILNANAILVLMPSLISERVERTPNNTMTLIYSLETLFGAKCETLSDLRSFNKQLWEPTLKVIKLETNPSVFYDCHLLVDSMLRDFCNFLMEEKLGLDDEQLKLKTKIDDLDDISFDDESPSTPNLHILDSLLSKEKQILIIQSCLSDLLYSAHCLGLWCTKATIDIYQKEFCRLIQIQGDSYHPKANLICATNSMLDCLRDRTDRFSDHFEDLFELNSDLEPCEMNSEELAERISLIESTSPQLKSLLAILVEYRPETQTAPKTTKHVDNLILKNKPGPNYSRPLCGLIYVTRRVIAKVVALWIHQLSTSKHIKGYEFIKPDYIVSSSRKHKNRLAVDDFDLHHESAIRSFRYGECNLLITPAISEKGTDMPRCNLVVSLNLPKSFPDYVHIKGSSRMESGKYFIMLDEYSDRDCEQRLKGFINSEYLLSTINRKEIALESDLNSELNERLLMMCPKEYCEPCPSASSENAATIWTSIGIINKYCTRLPSDSFTRLSPAWRLRSCHWQGVDQYYCEVRLPINSPIRQTIIGPIVSNKNLALRLAALKVCHILHESHELDDNMMPITKESLKTTHCLSGGSDTTSATSITRPPRLARNPHESHGRSVRRHIGTTKRRQYYRKMVAPPLAAPLPRPQVPCYLYRFTMVLACPIPDEQNRRGRRIVDPAETERNFAIVCSGRLPKICSFPVFTRSGEVVVSLDLVDDQLVMCEQQIVKLKVFHEFTFSKVLRLKRYPTQFDPDSSPCAVLLAPVLDHVVLSSDEHASIDWKFVDIIIDKKECQSYIPSEEERRNFKFKYEDYVDAVVIPWYRTTDRLQFSYYVAEICSDLTPKSEFPDVSSGYSTFEDYYKAKYDIVIYHDNQPVLDVDHTSARLNLLTPRYVNRKGVILPSSNAKTLRESRESLVQKQLLIPELCSIHPFPASFWRKAVCLPCIFYRVNSLFLAEELRRQVAAETRVGFVEPPANFQWDSLYFGWSIKDVIGGTWSSMNEDADDRSDDSQDDPSTCKSNWKSNSDLCKATKPIYNELFLPSAQLSRELDNKMVDNLLALVTTNDCKGLSKFMSQFDFSQNTQLEFGQASNNQLYYSIAAILQKHCPQYPNFSDPDKMAKLLKYWLNTMQKFEDSVNDTISKNPDMFHDNTAGLISIESFSTAVEGATSKARETPNFGELLPDRDIFESSIENHKKHEAQLDGVDSSSSKWKSINFDPKKTEKDSIGPGPSIILHALTMSNASDGINLERLETVGDSFLKYSITAYLYCSYPSMHEGKLSFLRSREISNLNLYNLGRAKNLGTMMLATKFEPNDNWLAPGYVVRPVSTQSTINGHNQSTTFNDEVANANSIDDSSDDSDCSTAGRPLGKRQAIDKALSEVPYDILLQHSIPDKSIADCVEALIGAYLTASGSRAALLFMRWLGLKVIPSSFDLAINDAPDQQHDEMWRWLPMPSSPLIVMPPSVNEIDARVLSETCGLDISIEAAIVAAKQELDRHYYGACLNKFEDSIGYVFKDKSYLVQAFTHNSYYENHVTDCHQRLEFLGDALLDYLITRYLFEDPRCHSPGTLTDLRSALVNNTFFASLAVKYNFHKYLRFVSDELLNVVDGFVRKFKSDSEMTTRGYILLIAEAESEYAEDIEVPKALGDVFESVAGAIYLDSGMSLDTVWRVYFQMMRPEIDYFSCHVPKSPIRELLESMPQNVRFSPSDLAPDRKHRVIAEVFGLGRFIGVGRNKHSAKCTAAKRALRALKLRRTSATSQTDSVIRNKE</sequence>
<evidence type="ECO:0000313" key="24">
    <source>
        <dbReference type="Proteomes" id="UP000825002"/>
    </source>
</evidence>
<organism evidence="23 24">
    <name type="scientific">Fragariocoptes setiger</name>
    <dbReference type="NCBI Taxonomy" id="1670756"/>
    <lineage>
        <taxon>Eukaryota</taxon>
        <taxon>Metazoa</taxon>
        <taxon>Ecdysozoa</taxon>
        <taxon>Arthropoda</taxon>
        <taxon>Chelicerata</taxon>
        <taxon>Arachnida</taxon>
        <taxon>Acari</taxon>
        <taxon>Acariformes</taxon>
        <taxon>Trombidiformes</taxon>
        <taxon>Prostigmata</taxon>
        <taxon>Eupodina</taxon>
        <taxon>Eriophyoidea</taxon>
        <taxon>Phytoptidae</taxon>
        <taxon>Fragariocoptes</taxon>
    </lineage>
</organism>
<keyword evidence="8" id="KW-0378">Hydrolase</keyword>
<keyword evidence="6" id="KW-0547">Nucleotide-binding</keyword>
<evidence type="ECO:0000313" key="23">
    <source>
        <dbReference type="EMBL" id="KAG9509225.1"/>
    </source>
</evidence>
<dbReference type="InterPro" id="IPR048512">
    <property type="entry name" value="Dicer_platform"/>
</dbReference>
<dbReference type="SUPFAM" id="SSF101690">
    <property type="entry name" value="PAZ domain"/>
    <property type="match status" value="1"/>
</dbReference>
<evidence type="ECO:0000259" key="22">
    <source>
        <dbReference type="PROSITE" id="PS51327"/>
    </source>
</evidence>
<dbReference type="PROSITE" id="PS50821">
    <property type="entry name" value="PAZ"/>
    <property type="match status" value="1"/>
</dbReference>
<dbReference type="Gene3D" id="1.10.1520.10">
    <property type="entry name" value="Ribonuclease III domain"/>
    <property type="match status" value="2"/>
</dbReference>
<dbReference type="Gene3D" id="3.30.160.380">
    <property type="entry name" value="Dicer dimerisation domain"/>
    <property type="match status" value="1"/>
</dbReference>
<evidence type="ECO:0000256" key="10">
    <source>
        <dbReference type="ARBA" id="ARBA00022840"/>
    </source>
</evidence>
<evidence type="ECO:0000259" key="18">
    <source>
        <dbReference type="PROSITE" id="PS50137"/>
    </source>
</evidence>
<dbReference type="Pfam" id="PF00636">
    <property type="entry name" value="Ribonuclease_3"/>
    <property type="match status" value="2"/>
</dbReference>
<keyword evidence="5" id="KW-0677">Repeat</keyword>
<feature type="domain" description="Dicer dsRNA-binding fold" evidence="22">
    <location>
        <begin position="642"/>
        <end position="737"/>
    </location>
</feature>
<dbReference type="SMART" id="SM00535">
    <property type="entry name" value="RIBOc"/>
    <property type="match status" value="2"/>
</dbReference>
<evidence type="ECO:0000256" key="4">
    <source>
        <dbReference type="ARBA" id="ARBA00022723"/>
    </source>
</evidence>
<feature type="domain" description="PAZ" evidence="20">
    <location>
        <begin position="933"/>
        <end position="1082"/>
    </location>
</feature>
<dbReference type="PROSITE" id="PS51327">
    <property type="entry name" value="DICER_DSRBF"/>
    <property type="match status" value="1"/>
</dbReference>
<dbReference type="PROSITE" id="PS50137">
    <property type="entry name" value="DS_RBD"/>
    <property type="match status" value="1"/>
</dbReference>
<keyword evidence="12 16" id="KW-0694">RNA-binding</keyword>
<proteinExistence type="inferred from homology"/>
<feature type="domain" description="RNase III" evidence="19">
    <location>
        <begin position="1384"/>
        <end position="1563"/>
    </location>
</feature>
<accession>A0ABQ7S739</accession>
<evidence type="ECO:0000256" key="2">
    <source>
        <dbReference type="ARBA" id="ARBA00001946"/>
    </source>
</evidence>
<evidence type="ECO:0000259" key="19">
    <source>
        <dbReference type="PROSITE" id="PS50142"/>
    </source>
</evidence>
<feature type="region of interest" description="Disordered" evidence="17">
    <location>
        <begin position="741"/>
        <end position="772"/>
    </location>
</feature>
<feature type="domain" description="DRBM" evidence="18">
    <location>
        <begin position="1837"/>
        <end position="1902"/>
    </location>
</feature>
<comment type="similarity">
    <text evidence="15">Belongs to the helicase family. Dicer subfamily.</text>
</comment>
<dbReference type="SMART" id="SM00358">
    <property type="entry name" value="DSRM"/>
    <property type="match status" value="1"/>
</dbReference>
<dbReference type="HAMAP" id="MF_00104">
    <property type="entry name" value="RNase_III"/>
    <property type="match status" value="1"/>
</dbReference>
<dbReference type="InterPro" id="IPR027417">
    <property type="entry name" value="P-loop_NTPase"/>
</dbReference>
<dbReference type="Gene3D" id="3.30.160.20">
    <property type="match status" value="1"/>
</dbReference>
<dbReference type="SUPFAM" id="SSF52540">
    <property type="entry name" value="P-loop containing nucleoside triphosphate hydrolases"/>
    <property type="match status" value="1"/>
</dbReference>
<dbReference type="PROSITE" id="PS00517">
    <property type="entry name" value="RNASE_3_1"/>
    <property type="match status" value="1"/>
</dbReference>
<evidence type="ECO:0000256" key="11">
    <source>
        <dbReference type="ARBA" id="ARBA00022842"/>
    </source>
</evidence>
<feature type="non-terminal residue" evidence="23">
    <location>
        <position position="1"/>
    </location>
</feature>
<evidence type="ECO:0000256" key="14">
    <source>
        <dbReference type="ARBA" id="ARBA00023211"/>
    </source>
</evidence>
<dbReference type="SMART" id="SM00949">
    <property type="entry name" value="PAZ"/>
    <property type="match status" value="1"/>
</dbReference>
<evidence type="ECO:0000256" key="3">
    <source>
        <dbReference type="ARBA" id="ARBA00022722"/>
    </source>
</evidence>
<dbReference type="SUPFAM" id="SSF69065">
    <property type="entry name" value="RNase III domain-like"/>
    <property type="match status" value="2"/>
</dbReference>
<feature type="domain" description="Helicase C-terminal" evidence="21">
    <location>
        <begin position="432"/>
        <end position="605"/>
    </location>
</feature>
<evidence type="ECO:0000256" key="15">
    <source>
        <dbReference type="ARBA" id="ARBA00035116"/>
    </source>
</evidence>
<dbReference type="Gene3D" id="2.170.260.10">
    <property type="entry name" value="paz domain"/>
    <property type="match status" value="1"/>
</dbReference>
<dbReference type="Pfam" id="PF20931">
    <property type="entry name" value="Dicer_platform"/>
    <property type="match status" value="1"/>
</dbReference>
<dbReference type="InterPro" id="IPR011907">
    <property type="entry name" value="RNase_III"/>
</dbReference>
<dbReference type="CDD" id="cd00593">
    <property type="entry name" value="RIBOc"/>
    <property type="match status" value="2"/>
</dbReference>
<keyword evidence="14" id="KW-0464">Manganese</keyword>
<dbReference type="InterPro" id="IPR044441">
    <property type="entry name" value="DICER_DSRM"/>
</dbReference>
<feature type="domain" description="RNase III" evidence="19">
    <location>
        <begin position="1654"/>
        <end position="1812"/>
    </location>
</feature>
<gene>
    <name evidence="23" type="primary">Dicer1</name>
    <name evidence="23" type="ORF">GZH46_02265</name>
</gene>
<evidence type="ECO:0000256" key="9">
    <source>
        <dbReference type="ARBA" id="ARBA00022806"/>
    </source>
</evidence>
<dbReference type="Pfam" id="PF02170">
    <property type="entry name" value="PAZ"/>
    <property type="match status" value="1"/>
</dbReference>
<dbReference type="EMBL" id="JAIFTH010000590">
    <property type="protein sequence ID" value="KAG9509225.1"/>
    <property type="molecule type" value="Genomic_DNA"/>
</dbReference>
<evidence type="ECO:0000259" key="20">
    <source>
        <dbReference type="PROSITE" id="PS50821"/>
    </source>
</evidence>
<dbReference type="Pfam" id="PF03368">
    <property type="entry name" value="Dicer_dimer"/>
    <property type="match status" value="1"/>
</dbReference>
<keyword evidence="3" id="KW-0540">Nuclease</keyword>
<dbReference type="InterPro" id="IPR001650">
    <property type="entry name" value="Helicase_C-like"/>
</dbReference>
<keyword evidence="24" id="KW-1185">Reference proteome</keyword>
<keyword evidence="7" id="KW-0255">Endonuclease</keyword>
<dbReference type="Gene3D" id="3.40.50.300">
    <property type="entry name" value="P-loop containing nucleotide triphosphate hydrolases"/>
    <property type="match status" value="2"/>
</dbReference>
<comment type="caution">
    <text evidence="23">The sequence shown here is derived from an EMBL/GenBank/DDBJ whole genome shotgun (WGS) entry which is preliminary data.</text>
</comment>
<comment type="cofactor">
    <cofactor evidence="1">
        <name>Mn(2+)</name>
        <dbReference type="ChEBI" id="CHEBI:29035"/>
    </cofactor>
</comment>
<evidence type="ECO:0000256" key="13">
    <source>
        <dbReference type="ARBA" id="ARBA00023158"/>
    </source>
</evidence>
<dbReference type="PROSITE" id="PS50142">
    <property type="entry name" value="RNASE_3_2"/>
    <property type="match status" value="2"/>
</dbReference>
<evidence type="ECO:0000256" key="12">
    <source>
        <dbReference type="ARBA" id="ARBA00022884"/>
    </source>
</evidence>
<evidence type="ECO:0000259" key="21">
    <source>
        <dbReference type="PROSITE" id="PS51194"/>
    </source>
</evidence>
<dbReference type="PROSITE" id="PS51194">
    <property type="entry name" value="HELICASE_CTER"/>
    <property type="match status" value="1"/>
</dbReference>
<reference evidence="23 24" key="1">
    <citation type="submission" date="2020-10" db="EMBL/GenBank/DDBJ databases">
        <authorList>
            <person name="Klimov P.B."/>
            <person name="Dyachkov S.M."/>
            <person name="Chetverikov P.E."/>
        </authorList>
    </citation>
    <scope>NUCLEOTIDE SEQUENCE [LARGE SCALE GENOMIC DNA]</scope>
    <source>
        <strain evidence="23">BMOC 18-1129-001#AD2665</strain>
        <tissue evidence="23">Entire mites</tissue>
    </source>
</reference>
<evidence type="ECO:0000256" key="8">
    <source>
        <dbReference type="ARBA" id="ARBA00022801"/>
    </source>
</evidence>
<dbReference type="InterPro" id="IPR014720">
    <property type="entry name" value="dsRBD_dom"/>
</dbReference>
<feature type="compositionally biased region" description="Polar residues" evidence="17">
    <location>
        <begin position="741"/>
        <end position="754"/>
    </location>
</feature>
<dbReference type="InterPro" id="IPR036389">
    <property type="entry name" value="RNase_III_sf"/>
</dbReference>
<dbReference type="SUPFAM" id="SSF54768">
    <property type="entry name" value="dsRNA-binding domain-like"/>
    <property type="match status" value="1"/>
</dbReference>
<dbReference type="InterPro" id="IPR005034">
    <property type="entry name" value="Dicer_dimerisation"/>
</dbReference>
<dbReference type="InterPro" id="IPR000999">
    <property type="entry name" value="RNase_III_dom"/>
</dbReference>
<keyword evidence="4" id="KW-0479">Metal-binding</keyword>
<dbReference type="InterPro" id="IPR036085">
    <property type="entry name" value="PAZ_dom_sf"/>
</dbReference>
<dbReference type="InterPro" id="IPR038248">
    <property type="entry name" value="Dicer_dimer_sf"/>
</dbReference>
<evidence type="ECO:0000256" key="16">
    <source>
        <dbReference type="PROSITE-ProRule" id="PRU00657"/>
    </source>
</evidence>
<name>A0ABQ7S739_9ACAR</name>
<dbReference type="Pfam" id="PF00271">
    <property type="entry name" value="Helicase_C"/>
    <property type="match status" value="1"/>
</dbReference>
<comment type="cofactor">
    <cofactor evidence="2">
        <name>Mg(2+)</name>
        <dbReference type="ChEBI" id="CHEBI:18420"/>
    </cofactor>
</comment>
<dbReference type="InterPro" id="IPR003100">
    <property type="entry name" value="PAZ_dom"/>
</dbReference>
<dbReference type="PANTHER" id="PTHR14950:SF37">
    <property type="entry name" value="ENDORIBONUCLEASE DICER"/>
    <property type="match status" value="1"/>
</dbReference>
<evidence type="ECO:0000256" key="17">
    <source>
        <dbReference type="SAM" id="MobiDB-lite"/>
    </source>
</evidence>
<protein>
    <submittedName>
        <fullName evidence="23">Endoribonuclease Dicer</fullName>
    </submittedName>
</protein>